<dbReference type="InterPro" id="IPR000719">
    <property type="entry name" value="Prot_kinase_dom"/>
</dbReference>
<proteinExistence type="predicted"/>
<evidence type="ECO:0000313" key="3">
    <source>
        <dbReference type="EMBL" id="KAK4081681.1"/>
    </source>
</evidence>
<evidence type="ECO:0000256" key="1">
    <source>
        <dbReference type="SAM" id="MobiDB-lite"/>
    </source>
</evidence>
<dbReference type="Gene3D" id="1.10.510.10">
    <property type="entry name" value="Transferase(Phosphotransferase) domain 1"/>
    <property type="match status" value="1"/>
</dbReference>
<dbReference type="PANTHER" id="PTHR24361:SF842">
    <property type="entry name" value="KINASE, PUTATIVE-RELATED"/>
    <property type="match status" value="1"/>
</dbReference>
<reference evidence="3" key="1">
    <citation type="submission" date="2023-11" db="EMBL/GenBank/DDBJ databases">
        <title>The genome sequences of three competitors of mushroom-forming fungi.</title>
        <authorList>
            <person name="Beijen E."/>
            <person name="Ohm R.A."/>
        </authorList>
    </citation>
    <scope>NUCLEOTIDE SEQUENCE</scope>
    <source>
        <strain evidence="3">CBS 100526</strain>
    </source>
</reference>
<gene>
    <name evidence="3" type="ORF">Triagg1_2422</name>
</gene>
<dbReference type="GeneID" id="87916507"/>
<dbReference type="GO" id="GO:0004674">
    <property type="term" value="F:protein serine/threonine kinase activity"/>
    <property type="evidence" value="ECO:0007669"/>
    <property type="project" value="TreeGrafter"/>
</dbReference>
<dbReference type="SUPFAM" id="SSF56112">
    <property type="entry name" value="Protein kinase-like (PK-like)"/>
    <property type="match status" value="1"/>
</dbReference>
<dbReference type="SMART" id="SM00220">
    <property type="entry name" value="S_TKc"/>
    <property type="match status" value="1"/>
</dbReference>
<sequence length="652" mass="72053">MSELNQESTQSASFVTAQSHFSATTTTCSHSSSQWSSTQIDPRATGVAEALGTRNSILTSSQPSFGSTTQIEPRVVAYEAALARKRDRQAQILASTAPTIKQITTLLTRALPDVPDARMIVASTRFPNETSQNSSIIPLSYKAKNRVTFGVIQQAQDVDLILHLPLEDNYTTVDTGIECQIIYSPGSDDCLLVNHAEPQLRLTNFSSSSNLQLSIMPGGSHFIQPGMWRISIASGSDDDEDLEEHHLAEFLLFGRQFSVSIHIANLSLKTKRGIDDDAEALIGKRQKRNDGLAETASVQPTNTTTMEPRPVTTATEMNNAPDPSPSSPVRQISDKINVPLLDLADGETAVVRAFRDRTDRSHSQSLSAAKGPARYRLRRVKQIAVTKSAVVFACKHSAVSEPVVAKVLRCNKDSPSDLRNSALLWKREKETLEKLKHRNVIALRAFDGRMFAMYLEPLPPSLYRGQVATMPISDISRTLYDISSALVYLKTVPMVHNDIKPRNITYSPRRGAILIDFGSATPTNEWNAGGTPWYLPPDLIDDSSRGLPGDVWALGITMLYLLGRIGHPEQSWPGWPVYELDNDATRKRMEDWLEHISTTRAKLNPVNMGTGRKKLEYIVFKMLESDSEFRIDAESIISILDSSTRAPLLLAA</sequence>
<dbReference type="GO" id="GO:0005737">
    <property type="term" value="C:cytoplasm"/>
    <property type="evidence" value="ECO:0007669"/>
    <property type="project" value="TreeGrafter"/>
</dbReference>
<feature type="compositionally biased region" description="Polar residues" evidence="1">
    <location>
        <begin position="296"/>
        <end position="318"/>
    </location>
</feature>
<protein>
    <recommendedName>
        <fullName evidence="2">Protein kinase domain-containing protein</fullName>
    </recommendedName>
</protein>
<dbReference type="AlphaFoldDB" id="A0AAE1IK56"/>
<dbReference type="InterPro" id="IPR008271">
    <property type="entry name" value="Ser/Thr_kinase_AS"/>
</dbReference>
<dbReference type="PROSITE" id="PS50011">
    <property type="entry name" value="PROTEIN_KINASE_DOM"/>
    <property type="match status" value="1"/>
</dbReference>
<comment type="caution">
    <text evidence="3">The sequence shown here is derived from an EMBL/GenBank/DDBJ whole genome shotgun (WGS) entry which is preliminary data.</text>
</comment>
<dbReference type="PROSITE" id="PS00108">
    <property type="entry name" value="PROTEIN_KINASE_ST"/>
    <property type="match status" value="1"/>
</dbReference>
<dbReference type="InterPro" id="IPR011009">
    <property type="entry name" value="Kinase-like_dom_sf"/>
</dbReference>
<evidence type="ECO:0000313" key="4">
    <source>
        <dbReference type="Proteomes" id="UP001273209"/>
    </source>
</evidence>
<dbReference type="RefSeq" id="XP_062758634.1">
    <property type="nucleotide sequence ID" value="XM_062896602.1"/>
</dbReference>
<dbReference type="Pfam" id="PF00069">
    <property type="entry name" value="Pkinase"/>
    <property type="match status" value="1"/>
</dbReference>
<dbReference type="PANTHER" id="PTHR24361">
    <property type="entry name" value="MITOGEN-ACTIVATED KINASE KINASE KINASE"/>
    <property type="match status" value="1"/>
</dbReference>
<feature type="region of interest" description="Disordered" evidence="1">
    <location>
        <begin position="285"/>
        <end position="331"/>
    </location>
</feature>
<organism evidence="3 4">
    <name type="scientific">Trichoderma aggressivum f. europaeum</name>
    <dbReference type="NCBI Taxonomy" id="173218"/>
    <lineage>
        <taxon>Eukaryota</taxon>
        <taxon>Fungi</taxon>
        <taxon>Dikarya</taxon>
        <taxon>Ascomycota</taxon>
        <taxon>Pezizomycotina</taxon>
        <taxon>Sordariomycetes</taxon>
        <taxon>Hypocreomycetidae</taxon>
        <taxon>Hypocreales</taxon>
        <taxon>Hypocreaceae</taxon>
        <taxon>Trichoderma</taxon>
    </lineage>
</organism>
<accession>A0AAE1IK56</accession>
<dbReference type="EMBL" id="JAWRVG010000006">
    <property type="protein sequence ID" value="KAK4081681.1"/>
    <property type="molecule type" value="Genomic_DNA"/>
</dbReference>
<dbReference type="CDD" id="cd00180">
    <property type="entry name" value="PKc"/>
    <property type="match status" value="1"/>
</dbReference>
<dbReference type="GO" id="GO:0005524">
    <property type="term" value="F:ATP binding"/>
    <property type="evidence" value="ECO:0007669"/>
    <property type="project" value="InterPro"/>
</dbReference>
<name>A0AAE1IK56_9HYPO</name>
<feature type="domain" description="Protein kinase" evidence="2">
    <location>
        <begin position="377"/>
        <end position="649"/>
    </location>
</feature>
<evidence type="ECO:0000259" key="2">
    <source>
        <dbReference type="PROSITE" id="PS50011"/>
    </source>
</evidence>
<dbReference type="InterPro" id="IPR053235">
    <property type="entry name" value="Ser_Thr_kinase"/>
</dbReference>
<dbReference type="Proteomes" id="UP001273209">
    <property type="component" value="Unassembled WGS sequence"/>
</dbReference>
<keyword evidence="4" id="KW-1185">Reference proteome</keyword>